<dbReference type="OrthoDB" id="40334at2759"/>
<evidence type="ECO:0000313" key="1">
    <source>
        <dbReference type="EMBL" id="PNW82203.1"/>
    </source>
</evidence>
<keyword evidence="2" id="KW-1185">Reference proteome</keyword>
<dbReference type="RefSeq" id="XP_001698115.2">
    <property type="nucleotide sequence ID" value="XM_001698063.2"/>
</dbReference>
<dbReference type="Pfam" id="PF13911">
    <property type="entry name" value="AhpC-TSA_2"/>
    <property type="match status" value="1"/>
</dbReference>
<dbReference type="PANTHER" id="PTHR28630">
    <property type="match status" value="1"/>
</dbReference>
<dbReference type="AlphaFoldDB" id="A0A2K3DNU7"/>
<dbReference type="Gramene" id="PNW82203">
    <property type="protein sequence ID" value="PNW82203"/>
    <property type="gene ID" value="CHLRE_06g278096v5"/>
</dbReference>
<proteinExistence type="predicted"/>
<dbReference type="KEGG" id="cre:CHLRE_06g278096v5"/>
<dbReference type="GeneID" id="5723596"/>
<dbReference type="OMA" id="PENACYE"/>
<dbReference type="STRING" id="3055.A0A2K3DNU7"/>
<dbReference type="InterPro" id="IPR032801">
    <property type="entry name" value="PXL2A/B/C"/>
</dbReference>
<accession>A0A2K3DNU7</accession>
<dbReference type="InParanoid" id="A0A2K3DNU7"/>
<dbReference type="ExpressionAtlas" id="A0A2K3DNU7">
    <property type="expression patterns" value="baseline"/>
</dbReference>
<evidence type="ECO:0000313" key="2">
    <source>
        <dbReference type="Proteomes" id="UP000006906"/>
    </source>
</evidence>
<gene>
    <name evidence="1" type="ORF">CHLRE_06g278096v5</name>
</gene>
<name>A0A2K3DNU7_CHLRE</name>
<dbReference type="PANTHER" id="PTHR28630:SF3">
    <property type="entry name" value="PEROXIREDOXIN-LIKE 2C"/>
    <property type="match status" value="1"/>
</dbReference>
<dbReference type="PaxDb" id="3055-EDO99700"/>
<dbReference type="Proteomes" id="UP000006906">
    <property type="component" value="Chromosome 6"/>
</dbReference>
<dbReference type="EMBL" id="CM008967">
    <property type="protein sequence ID" value="PNW82203.1"/>
    <property type="molecule type" value="Genomic_DNA"/>
</dbReference>
<protein>
    <submittedName>
        <fullName evidence="1">Uncharacterized protein</fullName>
    </submittedName>
</protein>
<reference evidence="1 2" key="1">
    <citation type="journal article" date="2007" name="Science">
        <title>The Chlamydomonas genome reveals the evolution of key animal and plant functions.</title>
        <authorList>
            <person name="Merchant S.S."/>
            <person name="Prochnik S.E."/>
            <person name="Vallon O."/>
            <person name="Harris E.H."/>
            <person name="Karpowicz S.J."/>
            <person name="Witman G.B."/>
            <person name="Terry A."/>
            <person name="Salamov A."/>
            <person name="Fritz-Laylin L.K."/>
            <person name="Marechal-Drouard L."/>
            <person name="Marshall W.F."/>
            <person name="Qu L.H."/>
            <person name="Nelson D.R."/>
            <person name="Sanderfoot A.A."/>
            <person name="Spalding M.H."/>
            <person name="Kapitonov V.V."/>
            <person name="Ren Q."/>
            <person name="Ferris P."/>
            <person name="Lindquist E."/>
            <person name="Shapiro H."/>
            <person name="Lucas S.M."/>
            <person name="Grimwood J."/>
            <person name="Schmutz J."/>
            <person name="Cardol P."/>
            <person name="Cerutti H."/>
            <person name="Chanfreau G."/>
            <person name="Chen C.L."/>
            <person name="Cognat V."/>
            <person name="Croft M.T."/>
            <person name="Dent R."/>
            <person name="Dutcher S."/>
            <person name="Fernandez E."/>
            <person name="Fukuzawa H."/>
            <person name="Gonzalez-Ballester D."/>
            <person name="Gonzalez-Halphen D."/>
            <person name="Hallmann A."/>
            <person name="Hanikenne M."/>
            <person name="Hippler M."/>
            <person name="Inwood W."/>
            <person name="Jabbari K."/>
            <person name="Kalanon M."/>
            <person name="Kuras R."/>
            <person name="Lefebvre P.A."/>
            <person name="Lemaire S.D."/>
            <person name="Lobanov A.V."/>
            <person name="Lohr M."/>
            <person name="Manuell A."/>
            <person name="Meier I."/>
            <person name="Mets L."/>
            <person name="Mittag M."/>
            <person name="Mittelmeier T."/>
            <person name="Moroney J.V."/>
            <person name="Moseley J."/>
            <person name="Napoli C."/>
            <person name="Nedelcu A.M."/>
            <person name="Niyogi K."/>
            <person name="Novoselov S.V."/>
            <person name="Paulsen I.T."/>
            <person name="Pazour G."/>
            <person name="Purton S."/>
            <person name="Ral J.P."/>
            <person name="Riano-Pachon D.M."/>
            <person name="Riekhof W."/>
            <person name="Rymarquis L."/>
            <person name="Schroda M."/>
            <person name="Stern D."/>
            <person name="Umen J."/>
            <person name="Willows R."/>
            <person name="Wilson N."/>
            <person name="Zimmer S.L."/>
            <person name="Allmer J."/>
            <person name="Balk J."/>
            <person name="Bisova K."/>
            <person name="Chen C.J."/>
            <person name="Elias M."/>
            <person name="Gendler K."/>
            <person name="Hauser C."/>
            <person name="Lamb M.R."/>
            <person name="Ledford H."/>
            <person name="Long J.C."/>
            <person name="Minagawa J."/>
            <person name="Page M.D."/>
            <person name="Pan J."/>
            <person name="Pootakham W."/>
            <person name="Roje S."/>
            <person name="Rose A."/>
            <person name="Stahlberg E."/>
            <person name="Terauchi A.M."/>
            <person name="Yang P."/>
            <person name="Ball S."/>
            <person name="Bowler C."/>
            <person name="Dieckmann C.L."/>
            <person name="Gladyshev V.N."/>
            <person name="Green P."/>
            <person name="Jorgensen R."/>
            <person name="Mayfield S."/>
            <person name="Mueller-Roeber B."/>
            <person name="Rajamani S."/>
            <person name="Sayre R.T."/>
            <person name="Brokstein P."/>
            <person name="Dubchak I."/>
            <person name="Goodstein D."/>
            <person name="Hornick L."/>
            <person name="Huang Y.W."/>
            <person name="Jhaveri J."/>
            <person name="Luo Y."/>
            <person name="Martinez D."/>
            <person name="Ngau W.C."/>
            <person name="Otillar B."/>
            <person name="Poliakov A."/>
            <person name="Porter A."/>
            <person name="Szajkowski L."/>
            <person name="Werner G."/>
            <person name="Zhou K."/>
            <person name="Grigoriev I.V."/>
            <person name="Rokhsar D.S."/>
            <person name="Grossman A.R."/>
        </authorList>
    </citation>
    <scope>NUCLEOTIDE SEQUENCE [LARGE SCALE GENOMIC DNA]</scope>
    <source>
        <strain evidence="2">CC-503</strain>
    </source>
</reference>
<organism evidence="1 2">
    <name type="scientific">Chlamydomonas reinhardtii</name>
    <name type="common">Chlamydomonas smithii</name>
    <dbReference type="NCBI Taxonomy" id="3055"/>
    <lineage>
        <taxon>Eukaryota</taxon>
        <taxon>Viridiplantae</taxon>
        <taxon>Chlorophyta</taxon>
        <taxon>core chlorophytes</taxon>
        <taxon>Chlorophyceae</taxon>
        <taxon>CS clade</taxon>
        <taxon>Chlamydomonadales</taxon>
        <taxon>Chlamydomonadaceae</taxon>
        <taxon>Chlamydomonas</taxon>
    </lineage>
</organism>
<sequence>MGIKLFLVSIGTHARSKDFVEVTGFPAENLFADPNNDLYTALGLIKGVGATFLSVETPLAIKRRMDSGNTADLMDILPRWQPWMPPKNEQGLQQGGMFLFDGDRTVLTHYDKATSDHADLSALLGVAGQLAADCDNACELPPPPPPPPARRF</sequence>